<dbReference type="InterPro" id="IPR022711">
    <property type="entry name" value="RNase_Y_N"/>
</dbReference>
<dbReference type="Pfam" id="PF12072">
    <property type="entry name" value="RNase_Y_N"/>
    <property type="match status" value="1"/>
</dbReference>
<dbReference type="RefSeq" id="WP_409193316.1">
    <property type="nucleotide sequence ID" value="NZ_WNUI01000153.1"/>
</dbReference>
<feature type="transmembrane region" description="Helical" evidence="1">
    <location>
        <begin position="20"/>
        <end position="39"/>
    </location>
</feature>
<evidence type="ECO:0000313" key="4">
    <source>
        <dbReference type="Proteomes" id="UP001288778"/>
    </source>
</evidence>
<comment type="caution">
    <text evidence="3">The sequence shown here is derived from an EMBL/GenBank/DDBJ whole genome shotgun (WGS) entry which is preliminary data.</text>
</comment>
<dbReference type="EMBL" id="WNUI01000153">
    <property type="protein sequence ID" value="MDZ4910304.1"/>
    <property type="molecule type" value="Genomic_DNA"/>
</dbReference>
<sequence length="95" mass="10861">MMLKNNIDILGLLQKEVDVIEIIASILGLAIGIIVGYFVRKNISETKIGEAKDLAKDIIDKANKDSETIKKEKLLEAKEEIHKWRTDAEKEQRER</sequence>
<evidence type="ECO:0000313" key="3">
    <source>
        <dbReference type="EMBL" id="MDZ4910304.1"/>
    </source>
</evidence>
<keyword evidence="1" id="KW-0812">Transmembrane</keyword>
<feature type="non-terminal residue" evidence="3">
    <location>
        <position position="95"/>
    </location>
</feature>
<keyword evidence="1" id="KW-1133">Transmembrane helix</keyword>
<feature type="domain" description="Ribonuclease Y N-terminal" evidence="2">
    <location>
        <begin position="21"/>
        <end position="95"/>
    </location>
</feature>
<name>A0AAW9I378_CLOPF</name>
<evidence type="ECO:0000259" key="2">
    <source>
        <dbReference type="Pfam" id="PF12072"/>
    </source>
</evidence>
<dbReference type="AlphaFoldDB" id="A0AAW9I378"/>
<proteinExistence type="predicted"/>
<reference evidence="3" key="1">
    <citation type="submission" date="2019-11" db="EMBL/GenBank/DDBJ databases">
        <title>Characterization of Clostridium perfringens isolates from swine manure treated agricultural soils.</title>
        <authorList>
            <person name="Wushke S.T."/>
        </authorList>
    </citation>
    <scope>NUCLEOTIDE SEQUENCE</scope>
    <source>
        <strain evidence="3">X94</strain>
    </source>
</reference>
<evidence type="ECO:0000256" key="1">
    <source>
        <dbReference type="SAM" id="Phobius"/>
    </source>
</evidence>
<dbReference type="Proteomes" id="UP001288778">
    <property type="component" value="Unassembled WGS sequence"/>
</dbReference>
<gene>
    <name evidence="3" type="ORF">GNF68_14920</name>
</gene>
<accession>A0AAW9I378</accession>
<keyword evidence="1" id="KW-0472">Membrane</keyword>
<protein>
    <submittedName>
        <fullName evidence="3">DUF3552 domain-containing protein</fullName>
    </submittedName>
</protein>
<organism evidence="3 4">
    <name type="scientific">Clostridium perfringens</name>
    <dbReference type="NCBI Taxonomy" id="1502"/>
    <lineage>
        <taxon>Bacteria</taxon>
        <taxon>Bacillati</taxon>
        <taxon>Bacillota</taxon>
        <taxon>Clostridia</taxon>
        <taxon>Eubacteriales</taxon>
        <taxon>Clostridiaceae</taxon>
        <taxon>Clostridium</taxon>
    </lineage>
</organism>